<keyword evidence="3" id="KW-0539">Nucleus</keyword>
<dbReference type="OrthoDB" id="439993at2759"/>
<protein>
    <submittedName>
        <fullName evidence="9">12338_t:CDS:1</fullName>
    </submittedName>
</protein>
<dbReference type="Pfam" id="PF08777">
    <property type="entry name" value="RRM_3"/>
    <property type="match status" value="1"/>
</dbReference>
<evidence type="ECO:0000259" key="6">
    <source>
        <dbReference type="PROSITE" id="PS50102"/>
    </source>
</evidence>
<dbReference type="InterPro" id="IPR036390">
    <property type="entry name" value="WH_DNA-bd_sf"/>
</dbReference>
<dbReference type="GO" id="GO:0003729">
    <property type="term" value="F:mRNA binding"/>
    <property type="evidence" value="ECO:0007669"/>
    <property type="project" value="TreeGrafter"/>
</dbReference>
<dbReference type="InterPro" id="IPR035979">
    <property type="entry name" value="RBD_domain_sf"/>
</dbReference>
<comment type="caution">
    <text evidence="9">The sequence shown here is derived from an EMBL/GenBank/DDBJ whole genome shotgun (WGS) entry which is preliminary data.</text>
</comment>
<dbReference type="PRINTS" id="PR00302">
    <property type="entry name" value="LUPUSLA"/>
</dbReference>
<dbReference type="EMBL" id="CAJVPV010000114">
    <property type="protein sequence ID" value="CAG8443345.1"/>
    <property type="molecule type" value="Genomic_DNA"/>
</dbReference>
<evidence type="ECO:0000256" key="5">
    <source>
        <dbReference type="SAM" id="MobiDB-lite"/>
    </source>
</evidence>
<dbReference type="Proteomes" id="UP000789342">
    <property type="component" value="Unassembled WGS sequence"/>
</dbReference>
<evidence type="ECO:0000259" key="8">
    <source>
        <dbReference type="PROSITE" id="PS51939"/>
    </source>
</evidence>
<sequence>MSETTAEAGLETPSSNQRTPEEVKEEKRLILEQVEYYFGDKNYPNDRFLKELSGKDPQGWVPIAIIRQFRKMQVYKDDGLIVEALRESPEMLEVDESGTKVRRKAPILLPIPDHLKTTAMWSSIYAKGFPKEFNRMIKNEVFIFFQRYGRVIKIQERLDDQNKFKGSYFIRFNTHETAKKVSEMNLEFNGSPIKMMMKFDYCEMKCTEKGMDPNTMRKQGPKKKKNGAAQKELRFIKGCLLKFEGAGPAETWETIRKKVNDEYGKVLFVSYNSSEKKGIIHFKDAIAENVATKISNDTLEFDGVKPSVSVVEGQEEIDYYQRRKDNNKSNKRNGSKGKKNKNDSTKNVDNAAESECKTEENADSSNIVKSDLEEKVDLDSNIDATSSVSEAGSKRKLGKDTDLDDSSKATKIIKQDPGATVESSNQDTLASSVSAGSKRKLEDSTDPDDSSKETKAIKLESVENSNS</sequence>
<keyword evidence="10" id="KW-1185">Reference proteome</keyword>
<evidence type="ECO:0000256" key="2">
    <source>
        <dbReference type="ARBA" id="ARBA00022884"/>
    </source>
</evidence>
<dbReference type="SUPFAM" id="SSF54928">
    <property type="entry name" value="RNA-binding domain, RBD"/>
    <property type="match status" value="1"/>
</dbReference>
<evidence type="ECO:0000259" key="7">
    <source>
        <dbReference type="PROSITE" id="PS50961"/>
    </source>
</evidence>
<evidence type="ECO:0000256" key="1">
    <source>
        <dbReference type="ARBA" id="ARBA00004123"/>
    </source>
</evidence>
<dbReference type="SMART" id="SM00715">
    <property type="entry name" value="LA"/>
    <property type="match status" value="1"/>
</dbReference>
<feature type="compositionally biased region" description="Basic residues" evidence="5">
    <location>
        <begin position="329"/>
        <end position="339"/>
    </location>
</feature>
<feature type="compositionally biased region" description="Basic and acidic residues" evidence="5">
    <location>
        <begin position="439"/>
        <end position="461"/>
    </location>
</feature>
<dbReference type="SUPFAM" id="SSF46785">
    <property type="entry name" value="Winged helix' DNA-binding domain"/>
    <property type="match status" value="1"/>
</dbReference>
<accession>A0A9N8YRX6</accession>
<comment type="subcellular location">
    <subcellularLocation>
        <location evidence="1">Nucleus</location>
    </subcellularLocation>
</comment>
<dbReference type="InterPro" id="IPR036388">
    <property type="entry name" value="WH-like_DNA-bd_sf"/>
</dbReference>
<feature type="compositionally biased region" description="Basic and acidic residues" evidence="5">
    <location>
        <begin position="319"/>
        <end position="328"/>
    </location>
</feature>
<organism evidence="9 10">
    <name type="scientific">Acaulospora morrowiae</name>
    <dbReference type="NCBI Taxonomy" id="94023"/>
    <lineage>
        <taxon>Eukaryota</taxon>
        <taxon>Fungi</taxon>
        <taxon>Fungi incertae sedis</taxon>
        <taxon>Mucoromycota</taxon>
        <taxon>Glomeromycotina</taxon>
        <taxon>Glomeromycetes</taxon>
        <taxon>Diversisporales</taxon>
        <taxon>Acaulosporaceae</taxon>
        <taxon>Acaulospora</taxon>
    </lineage>
</organism>
<feature type="compositionally biased region" description="Basic and acidic residues" evidence="5">
    <location>
        <begin position="398"/>
        <end position="408"/>
    </location>
</feature>
<dbReference type="InterPro" id="IPR006630">
    <property type="entry name" value="La_HTH"/>
</dbReference>
<evidence type="ECO:0000313" key="10">
    <source>
        <dbReference type="Proteomes" id="UP000789342"/>
    </source>
</evidence>
<feature type="region of interest" description="Disordered" evidence="5">
    <location>
        <begin position="1"/>
        <end position="25"/>
    </location>
</feature>
<feature type="compositionally biased region" description="Polar residues" evidence="5">
    <location>
        <begin position="421"/>
        <end position="435"/>
    </location>
</feature>
<keyword evidence="2 4" id="KW-0694">RNA-binding</keyword>
<dbReference type="InterPro" id="IPR002344">
    <property type="entry name" value="Lupus_La"/>
</dbReference>
<evidence type="ECO:0000256" key="4">
    <source>
        <dbReference type="PROSITE-ProRule" id="PRU00332"/>
    </source>
</evidence>
<feature type="domain" description="HTH La-type RNA-binding" evidence="7">
    <location>
        <begin position="20"/>
        <end position="113"/>
    </location>
</feature>
<dbReference type="GO" id="GO:1990904">
    <property type="term" value="C:ribonucleoprotein complex"/>
    <property type="evidence" value="ECO:0007669"/>
    <property type="project" value="UniProtKB-UniRule"/>
</dbReference>
<dbReference type="GO" id="GO:0006396">
    <property type="term" value="P:RNA processing"/>
    <property type="evidence" value="ECO:0007669"/>
    <property type="project" value="InterPro"/>
</dbReference>
<dbReference type="AlphaFoldDB" id="A0A9N8YRX6"/>
<gene>
    <name evidence="9" type="ORF">AMORRO_LOCUS448</name>
</gene>
<reference evidence="9" key="1">
    <citation type="submission" date="2021-06" db="EMBL/GenBank/DDBJ databases">
        <authorList>
            <person name="Kallberg Y."/>
            <person name="Tangrot J."/>
            <person name="Rosling A."/>
        </authorList>
    </citation>
    <scope>NUCLEOTIDE SEQUENCE</scope>
    <source>
        <strain evidence="9">CL551</strain>
    </source>
</reference>
<dbReference type="PANTHER" id="PTHR22792:SF140">
    <property type="entry name" value="ACHILLES, ISOFORM A"/>
    <property type="match status" value="1"/>
</dbReference>
<feature type="region of interest" description="Disordered" evidence="5">
    <location>
        <begin position="315"/>
        <end position="467"/>
    </location>
</feature>
<dbReference type="PROSITE" id="PS50961">
    <property type="entry name" value="HTH_LA"/>
    <property type="match status" value="1"/>
</dbReference>
<dbReference type="PROSITE" id="PS50102">
    <property type="entry name" value="RRM"/>
    <property type="match status" value="1"/>
</dbReference>
<dbReference type="InterPro" id="IPR012677">
    <property type="entry name" value="Nucleotide-bd_a/b_plait_sf"/>
</dbReference>
<dbReference type="PANTHER" id="PTHR22792">
    <property type="entry name" value="LUPUS LA PROTEIN-RELATED"/>
    <property type="match status" value="1"/>
</dbReference>
<feature type="domain" description="XRRM" evidence="8">
    <location>
        <begin position="234"/>
        <end position="353"/>
    </location>
</feature>
<dbReference type="Gene3D" id="1.10.10.10">
    <property type="entry name" value="Winged helix-like DNA-binding domain superfamily/Winged helix DNA-binding domain"/>
    <property type="match status" value="1"/>
</dbReference>
<dbReference type="GO" id="GO:0005634">
    <property type="term" value="C:nucleus"/>
    <property type="evidence" value="ECO:0007669"/>
    <property type="project" value="UniProtKB-SubCell"/>
</dbReference>
<dbReference type="InterPro" id="IPR014886">
    <property type="entry name" value="La_xRRM"/>
</dbReference>
<evidence type="ECO:0000313" key="9">
    <source>
        <dbReference type="EMBL" id="CAG8443345.1"/>
    </source>
</evidence>
<dbReference type="InterPro" id="IPR045180">
    <property type="entry name" value="La_dom_prot"/>
</dbReference>
<dbReference type="InterPro" id="IPR000504">
    <property type="entry name" value="RRM_dom"/>
</dbReference>
<dbReference type="Pfam" id="PF05383">
    <property type="entry name" value="La"/>
    <property type="match status" value="1"/>
</dbReference>
<evidence type="ECO:0000256" key="3">
    <source>
        <dbReference type="ARBA" id="ARBA00023242"/>
    </source>
</evidence>
<proteinExistence type="predicted"/>
<feature type="domain" description="RRM" evidence="6">
    <location>
        <begin position="122"/>
        <end position="204"/>
    </location>
</feature>
<dbReference type="PROSITE" id="PS51939">
    <property type="entry name" value="XRRM"/>
    <property type="match status" value="1"/>
</dbReference>
<name>A0A9N8YRX6_9GLOM</name>
<dbReference type="SMART" id="SM00360">
    <property type="entry name" value="RRM"/>
    <property type="match status" value="1"/>
</dbReference>
<dbReference type="Gene3D" id="3.30.70.330">
    <property type="match status" value="2"/>
</dbReference>